<keyword evidence="1" id="KW-1133">Transmembrane helix</keyword>
<evidence type="ECO:0000313" key="3">
    <source>
        <dbReference type="Proteomes" id="UP001238179"/>
    </source>
</evidence>
<dbReference type="AlphaFoldDB" id="A0AA48GR22"/>
<dbReference type="RefSeq" id="WP_316413223.1">
    <property type="nucleotide sequence ID" value="NZ_AP027080.1"/>
</dbReference>
<keyword evidence="1" id="KW-0812">Transmembrane</keyword>
<name>A0AA48GR22_9BACT</name>
<dbReference type="EMBL" id="AP027080">
    <property type="protein sequence ID" value="BDU74549.1"/>
    <property type="molecule type" value="Genomic_DNA"/>
</dbReference>
<organism evidence="2 3">
    <name type="scientific">Mesoterricola silvestris</name>
    <dbReference type="NCBI Taxonomy" id="2927979"/>
    <lineage>
        <taxon>Bacteria</taxon>
        <taxon>Pseudomonadati</taxon>
        <taxon>Acidobacteriota</taxon>
        <taxon>Holophagae</taxon>
        <taxon>Holophagales</taxon>
        <taxon>Holophagaceae</taxon>
        <taxon>Mesoterricola</taxon>
    </lineage>
</organism>
<protein>
    <submittedName>
        <fullName evidence="2">Uncharacterized protein</fullName>
    </submittedName>
</protein>
<evidence type="ECO:0000313" key="2">
    <source>
        <dbReference type="EMBL" id="BDU74549.1"/>
    </source>
</evidence>
<reference evidence="3" key="1">
    <citation type="journal article" date="2023" name="Int. J. Syst. Evol. Microbiol.">
        <title>Mesoterricola silvestris gen. nov., sp. nov., Mesoterricola sediminis sp. nov., Geothrix oryzae sp. nov., Geothrix edaphica sp. nov., Geothrix rubra sp. nov., and Geothrix limicola sp. nov., six novel members of Acidobacteriota isolated from soils.</title>
        <authorList>
            <person name="Itoh H."/>
            <person name="Sugisawa Y."/>
            <person name="Mise K."/>
            <person name="Xu Z."/>
            <person name="Kuniyasu M."/>
            <person name="Ushijima N."/>
            <person name="Kawano K."/>
            <person name="Kobayashi E."/>
            <person name="Shiratori Y."/>
            <person name="Masuda Y."/>
            <person name="Senoo K."/>
        </authorList>
    </citation>
    <scope>NUCLEOTIDE SEQUENCE [LARGE SCALE GENOMIC DNA]</scope>
    <source>
        <strain evidence="3">W79</strain>
    </source>
</reference>
<gene>
    <name evidence="2" type="ORF">METEAL_37230</name>
</gene>
<dbReference type="KEGG" id="msil:METEAL_37230"/>
<evidence type="ECO:0000256" key="1">
    <source>
        <dbReference type="SAM" id="Phobius"/>
    </source>
</evidence>
<dbReference type="Proteomes" id="UP001238179">
    <property type="component" value="Chromosome"/>
</dbReference>
<sequence length="169" mass="18980">MDPIHRRRRWYYALWSALLALSAGALVLWERPVRTDLASLQLALTVREAPAGSRLQAWAGPRKRWPGAAWSGQGAFADVALTPAGEAPLPLLHIPIARRRWVQDYIPRGTWDLVAMKVTPPSGPPRYYLLPISIDIRSGLLRPKHRLITSINTTWNYLGVDAEPPIRVP</sequence>
<proteinExistence type="predicted"/>
<feature type="transmembrane region" description="Helical" evidence="1">
    <location>
        <begin position="12"/>
        <end position="29"/>
    </location>
</feature>
<keyword evidence="1" id="KW-0472">Membrane</keyword>
<keyword evidence="3" id="KW-1185">Reference proteome</keyword>
<accession>A0AA48GR22</accession>